<dbReference type="Proteomes" id="UP000054516">
    <property type="component" value="Unassembled WGS sequence"/>
</dbReference>
<name>A0A1S8A7P1_ROSNE</name>
<evidence type="ECO:0000256" key="1">
    <source>
        <dbReference type="SAM" id="MobiDB-lite"/>
    </source>
</evidence>
<reference evidence="2" key="1">
    <citation type="submission" date="2016-03" db="EMBL/GenBank/DDBJ databases">
        <title>Draft genome sequence of Rosellinia necatrix.</title>
        <authorList>
            <person name="Kanematsu S."/>
        </authorList>
    </citation>
    <scope>NUCLEOTIDE SEQUENCE [LARGE SCALE GENOMIC DNA]</scope>
    <source>
        <strain evidence="2">W97</strain>
    </source>
</reference>
<gene>
    <name evidence="2" type="ORF">SAMD00023353_1202090</name>
</gene>
<organism evidence="2">
    <name type="scientific">Rosellinia necatrix</name>
    <name type="common">White root-rot fungus</name>
    <dbReference type="NCBI Taxonomy" id="77044"/>
    <lineage>
        <taxon>Eukaryota</taxon>
        <taxon>Fungi</taxon>
        <taxon>Dikarya</taxon>
        <taxon>Ascomycota</taxon>
        <taxon>Pezizomycotina</taxon>
        <taxon>Sordariomycetes</taxon>
        <taxon>Xylariomycetidae</taxon>
        <taxon>Xylariales</taxon>
        <taxon>Xylariaceae</taxon>
        <taxon>Rosellinia</taxon>
    </lineage>
</organism>
<accession>A0A1S8A7P1</accession>
<proteinExistence type="predicted"/>
<dbReference type="AlphaFoldDB" id="A0A1S8A7P1"/>
<feature type="compositionally biased region" description="Basic and acidic residues" evidence="1">
    <location>
        <begin position="13"/>
        <end position="26"/>
    </location>
</feature>
<dbReference type="EMBL" id="DF977457">
    <property type="protein sequence ID" value="GAW25760.1"/>
    <property type="molecule type" value="Genomic_DNA"/>
</dbReference>
<dbReference type="OMA" id="RIVEITW"/>
<sequence>MAAAPGQTGGRSPEARARASDLRRLSPFEQPRSNTWMVPLPAGAVSTLLQGFRGSSQDDRYFVYADGPSDDKDEVVVHIHRSWTGFALAELTIKVPRRDDNSDGGGELDLDGDGARITRITYEASQARWDYELIGLANLDTAKGFAMHVCGDWVFRVRFPKPIWNDVEARFKKATQDFFAYVEALEEGGSKEGVEGGENR</sequence>
<dbReference type="OrthoDB" id="4521980at2759"/>
<protein>
    <submittedName>
        <fullName evidence="2">Uncharacterized protein</fullName>
    </submittedName>
</protein>
<evidence type="ECO:0000313" key="2">
    <source>
        <dbReference type="EMBL" id="GAW25760.1"/>
    </source>
</evidence>
<feature type="region of interest" description="Disordered" evidence="1">
    <location>
        <begin position="1"/>
        <end position="30"/>
    </location>
</feature>
<keyword evidence="3" id="KW-1185">Reference proteome</keyword>
<evidence type="ECO:0000313" key="3">
    <source>
        <dbReference type="Proteomes" id="UP000054516"/>
    </source>
</evidence>
<dbReference type="STRING" id="77044.A0A1S8A7P1"/>